<reference evidence="1 2" key="1">
    <citation type="submission" date="2019-06" db="EMBL/GenBank/DDBJ databases">
        <title>Sequencing the genomes of 1000 actinobacteria strains.</title>
        <authorList>
            <person name="Klenk H.-P."/>
        </authorList>
    </citation>
    <scope>NUCLEOTIDE SEQUENCE [LARGE SCALE GENOMIC DNA]</scope>
    <source>
        <strain evidence="1 2">DSM 25218</strain>
    </source>
</reference>
<dbReference type="AlphaFoldDB" id="A0A543A581"/>
<dbReference type="OrthoDB" id="9813391at2"/>
<organism evidence="1 2">
    <name type="scientific">Nocardioides albertanoniae</name>
    <dbReference type="NCBI Taxonomy" id="1175486"/>
    <lineage>
        <taxon>Bacteria</taxon>
        <taxon>Bacillati</taxon>
        <taxon>Actinomycetota</taxon>
        <taxon>Actinomycetes</taxon>
        <taxon>Propionibacteriales</taxon>
        <taxon>Nocardioidaceae</taxon>
        <taxon>Nocardioides</taxon>
    </lineage>
</organism>
<name>A0A543A581_9ACTN</name>
<accession>A0A543A581</accession>
<dbReference type="SUPFAM" id="SSF54506">
    <property type="entry name" value="Diaminopimelate epimerase-like"/>
    <property type="match status" value="1"/>
</dbReference>
<dbReference type="Pfam" id="PF26317">
    <property type="entry name" value="CntK_N"/>
    <property type="match status" value="1"/>
</dbReference>
<dbReference type="RefSeq" id="WP_141779711.1">
    <property type="nucleotide sequence ID" value="NZ_VFOV01000001.1"/>
</dbReference>
<protein>
    <submittedName>
        <fullName evidence="1">Diaminopimelate epimerase</fullName>
    </submittedName>
</protein>
<proteinExistence type="predicted"/>
<sequence length="279" mass="29295">MARDTAAVEFVKLSPTSNTTLLVTSRHAPDAYRPIATQLLSATHVHAEQVGFVTTPSISAAQVRLHMAGDEFCGNASMALAVLTAAEHGLAVGKRTEIALEASGTDRALACRVEHQHDGYRCDLAVPAPSRVEAYPFSGASEGRSALVRYPDAVHLVVECDRPGPEMRERAEVMAAYLGATEGVSVVGVMLYDPLRRELAPLVNVPALGTMVWERSCGSGTAALGAYLATRAGGPVRTSVHQPGGRMHVWADLGPTGVTGLRIGGHVGIVAEGTAYVHV</sequence>
<evidence type="ECO:0000313" key="1">
    <source>
        <dbReference type="EMBL" id="TQL67636.1"/>
    </source>
</evidence>
<evidence type="ECO:0000313" key="2">
    <source>
        <dbReference type="Proteomes" id="UP000320209"/>
    </source>
</evidence>
<dbReference type="EMBL" id="VFOV01000001">
    <property type="protein sequence ID" value="TQL67636.1"/>
    <property type="molecule type" value="Genomic_DNA"/>
</dbReference>
<keyword evidence="2" id="KW-1185">Reference proteome</keyword>
<dbReference type="InterPro" id="IPR058944">
    <property type="entry name" value="CntK-like"/>
</dbReference>
<comment type="caution">
    <text evidence="1">The sequence shown here is derived from an EMBL/GenBank/DDBJ whole genome shotgun (WGS) entry which is preliminary data.</text>
</comment>
<gene>
    <name evidence="1" type="ORF">FB381_1518</name>
</gene>
<dbReference type="Proteomes" id="UP000320209">
    <property type="component" value="Unassembled WGS sequence"/>
</dbReference>